<organism evidence="2 3">
    <name type="scientific">Rubus argutus</name>
    <name type="common">Southern blackberry</name>
    <dbReference type="NCBI Taxonomy" id="59490"/>
    <lineage>
        <taxon>Eukaryota</taxon>
        <taxon>Viridiplantae</taxon>
        <taxon>Streptophyta</taxon>
        <taxon>Embryophyta</taxon>
        <taxon>Tracheophyta</taxon>
        <taxon>Spermatophyta</taxon>
        <taxon>Magnoliopsida</taxon>
        <taxon>eudicotyledons</taxon>
        <taxon>Gunneridae</taxon>
        <taxon>Pentapetalae</taxon>
        <taxon>rosids</taxon>
        <taxon>fabids</taxon>
        <taxon>Rosales</taxon>
        <taxon>Rosaceae</taxon>
        <taxon>Rosoideae</taxon>
        <taxon>Rosoideae incertae sedis</taxon>
        <taxon>Rubus</taxon>
    </lineage>
</organism>
<evidence type="ECO:0000313" key="3">
    <source>
        <dbReference type="Proteomes" id="UP001457282"/>
    </source>
</evidence>
<feature type="compositionally biased region" description="Polar residues" evidence="1">
    <location>
        <begin position="70"/>
        <end position="80"/>
    </location>
</feature>
<reference evidence="2 3" key="1">
    <citation type="journal article" date="2023" name="G3 (Bethesda)">
        <title>A chromosome-length genome assembly and annotation of blackberry (Rubus argutus, cv. 'Hillquist').</title>
        <authorList>
            <person name="Bruna T."/>
            <person name="Aryal R."/>
            <person name="Dudchenko O."/>
            <person name="Sargent D.J."/>
            <person name="Mead D."/>
            <person name="Buti M."/>
            <person name="Cavallini A."/>
            <person name="Hytonen T."/>
            <person name="Andres J."/>
            <person name="Pham M."/>
            <person name="Weisz D."/>
            <person name="Mascagni F."/>
            <person name="Usai G."/>
            <person name="Natali L."/>
            <person name="Bassil N."/>
            <person name="Fernandez G.E."/>
            <person name="Lomsadze A."/>
            <person name="Armour M."/>
            <person name="Olukolu B."/>
            <person name="Poorten T."/>
            <person name="Britton C."/>
            <person name="Davik J."/>
            <person name="Ashrafi H."/>
            <person name="Aiden E.L."/>
            <person name="Borodovsky M."/>
            <person name="Worthington M."/>
        </authorList>
    </citation>
    <scope>NUCLEOTIDE SEQUENCE [LARGE SCALE GENOMIC DNA]</scope>
    <source>
        <strain evidence="2">PI 553951</strain>
    </source>
</reference>
<name>A0AAW1XSC3_RUBAR</name>
<feature type="region of interest" description="Disordered" evidence="1">
    <location>
        <begin position="58"/>
        <end position="80"/>
    </location>
</feature>
<gene>
    <name evidence="2" type="ORF">M0R45_016046</name>
</gene>
<evidence type="ECO:0008006" key="4">
    <source>
        <dbReference type="Google" id="ProtNLM"/>
    </source>
</evidence>
<keyword evidence="3" id="KW-1185">Reference proteome</keyword>
<evidence type="ECO:0000256" key="1">
    <source>
        <dbReference type="SAM" id="MobiDB-lite"/>
    </source>
</evidence>
<dbReference type="AlphaFoldDB" id="A0AAW1XSC3"/>
<protein>
    <recommendedName>
        <fullName evidence="4">Zinc knuckle CX2CX4HX4C domain-containing protein</fullName>
    </recommendedName>
</protein>
<dbReference type="EMBL" id="JBEDUW010000003">
    <property type="protein sequence ID" value="KAK9939349.1"/>
    <property type="molecule type" value="Genomic_DNA"/>
</dbReference>
<proteinExistence type="predicted"/>
<dbReference type="Proteomes" id="UP001457282">
    <property type="component" value="Unassembled WGS sequence"/>
</dbReference>
<accession>A0AAW1XSC3</accession>
<sequence length="80" mass="8966">MIDSSGDSQLVEIKVEYQWKPKTCLGCTVFSHVDAHCPHQTTKIHEKVFLPKFNASQSLSSSDLKERTSPKPSSTYVLRG</sequence>
<comment type="caution">
    <text evidence="2">The sequence shown here is derived from an EMBL/GenBank/DDBJ whole genome shotgun (WGS) entry which is preliminary data.</text>
</comment>
<evidence type="ECO:0000313" key="2">
    <source>
        <dbReference type="EMBL" id="KAK9939349.1"/>
    </source>
</evidence>